<evidence type="ECO:0000313" key="3">
    <source>
        <dbReference type="EMBL" id="SNS69639.1"/>
    </source>
</evidence>
<dbReference type="RefSeq" id="WP_089319669.1">
    <property type="nucleotide sequence ID" value="NZ_FZOQ01000011.1"/>
</dbReference>
<dbReference type="InterPro" id="IPR001763">
    <property type="entry name" value="Rhodanese-like_dom"/>
</dbReference>
<dbReference type="SUPFAM" id="SSF56281">
    <property type="entry name" value="Metallo-hydrolase/oxidoreductase"/>
    <property type="match status" value="1"/>
</dbReference>
<dbReference type="GO" id="GO:0046872">
    <property type="term" value="F:metal ion binding"/>
    <property type="evidence" value="ECO:0007669"/>
    <property type="project" value="UniProtKB-KW"/>
</dbReference>
<evidence type="ECO:0000256" key="1">
    <source>
        <dbReference type="ARBA" id="ARBA00022723"/>
    </source>
</evidence>
<dbReference type="SMART" id="SM00849">
    <property type="entry name" value="Lactamase_B"/>
    <property type="match status" value="1"/>
</dbReference>
<dbReference type="PANTHER" id="PTHR43084">
    <property type="entry name" value="PERSULFIDE DIOXYGENASE ETHE1"/>
    <property type="match status" value="1"/>
</dbReference>
<dbReference type="Pfam" id="PF00581">
    <property type="entry name" value="Rhodanese"/>
    <property type="match status" value="2"/>
</dbReference>
<dbReference type="PANTHER" id="PTHR43084:SF1">
    <property type="entry name" value="PERSULFIDE DIOXYGENASE ETHE1, MITOCHONDRIAL"/>
    <property type="match status" value="1"/>
</dbReference>
<evidence type="ECO:0000313" key="4">
    <source>
        <dbReference type="Proteomes" id="UP000198432"/>
    </source>
</evidence>
<protein>
    <submittedName>
        <fullName evidence="3">Glyoxylase, beta-lactamase superfamily II</fullName>
    </submittedName>
</protein>
<dbReference type="SUPFAM" id="SSF52821">
    <property type="entry name" value="Rhodanese/Cell cycle control phosphatase"/>
    <property type="match status" value="2"/>
</dbReference>
<proteinExistence type="predicted"/>
<dbReference type="Proteomes" id="UP000198432">
    <property type="component" value="Unassembled WGS sequence"/>
</dbReference>
<feature type="domain" description="Rhodanese" evidence="2">
    <location>
        <begin position="266"/>
        <end position="354"/>
    </location>
</feature>
<dbReference type="Gene3D" id="3.60.15.10">
    <property type="entry name" value="Ribonuclease Z/Hydroxyacylglutathione hydrolase-like"/>
    <property type="match status" value="1"/>
</dbReference>
<dbReference type="InterPro" id="IPR036873">
    <property type="entry name" value="Rhodanese-like_dom_sf"/>
</dbReference>
<dbReference type="Gene3D" id="3.40.250.10">
    <property type="entry name" value="Rhodanese-like domain"/>
    <property type="match status" value="2"/>
</dbReference>
<reference evidence="4" key="1">
    <citation type="submission" date="2017-06" db="EMBL/GenBank/DDBJ databases">
        <authorList>
            <person name="Varghese N."/>
            <person name="Submissions S."/>
        </authorList>
    </citation>
    <scope>NUCLEOTIDE SEQUENCE [LARGE SCALE GENOMIC DNA]</scope>
    <source>
        <strain evidence="4">NKM1</strain>
    </source>
</reference>
<sequence>MKLQQFEDKGLAQYGYAILSEGTGEVVLIDPARDPQPYYEFAEAHQARIIAVIETHPHADFVSSHLEIHEKTGATIYAHSLVGADYPHHSFDEGAELPMGDIKLKSLHTPGHSPDGISIVLEHEGQDKAVFTGDTLFIGDVGRPDLREKAGSITAKREELARQLYHSTREKLMQLADDVIVYPAHGAGTLCGKSLSEANSSTMGAEKAGNYALQQMSEADFVQLITEDQPFIPKYFGYDVALNKKGAPAYRTSIQEVPWLEKNFRPEAGSLIVDARKEKTFKQGHYEGAINIQNGGKFETWLGSIIAPEERFYLIAESEEALQEVVAKAAKIGYEQLIKGAFVFDGREAPTSSPVFGVEELGKNAEAYTIVDVRNSSETKAQKIFEHALNIPLPELRERAKEVPADKPVIVHCAGGYRSAAGSSILEAALPQTQVLDLSEAITEFRNGAHS</sequence>
<dbReference type="InterPro" id="IPR036866">
    <property type="entry name" value="RibonucZ/Hydroxyglut_hydro"/>
</dbReference>
<evidence type="ECO:0000259" key="2">
    <source>
        <dbReference type="PROSITE" id="PS50206"/>
    </source>
</evidence>
<dbReference type="SMART" id="SM00450">
    <property type="entry name" value="RHOD"/>
    <property type="match status" value="1"/>
</dbReference>
<name>A0A239GKF0_9BACT</name>
<keyword evidence="4" id="KW-1185">Reference proteome</keyword>
<dbReference type="InterPro" id="IPR044528">
    <property type="entry name" value="POD-like_MBL-fold"/>
</dbReference>
<dbReference type="GO" id="GO:0006749">
    <property type="term" value="P:glutathione metabolic process"/>
    <property type="evidence" value="ECO:0007669"/>
    <property type="project" value="InterPro"/>
</dbReference>
<organism evidence="3 4">
    <name type="scientific">Pontibacter ummariensis</name>
    <dbReference type="NCBI Taxonomy" id="1610492"/>
    <lineage>
        <taxon>Bacteria</taxon>
        <taxon>Pseudomonadati</taxon>
        <taxon>Bacteroidota</taxon>
        <taxon>Cytophagia</taxon>
        <taxon>Cytophagales</taxon>
        <taxon>Hymenobacteraceae</taxon>
        <taxon>Pontibacter</taxon>
    </lineage>
</organism>
<dbReference type="PROSITE" id="PS50206">
    <property type="entry name" value="RHODANESE_3"/>
    <property type="match status" value="2"/>
</dbReference>
<gene>
    <name evidence="3" type="ORF">SAMN06296052_111111</name>
</gene>
<keyword evidence="1" id="KW-0479">Metal-binding</keyword>
<dbReference type="OrthoDB" id="9784009at2"/>
<dbReference type="GO" id="GO:0070813">
    <property type="term" value="P:hydrogen sulfide metabolic process"/>
    <property type="evidence" value="ECO:0007669"/>
    <property type="project" value="TreeGrafter"/>
</dbReference>
<dbReference type="FunFam" id="3.60.15.10:FF:000030">
    <property type="entry name" value="Metallo-beta-lactamase family protein"/>
    <property type="match status" value="1"/>
</dbReference>
<dbReference type="InterPro" id="IPR001279">
    <property type="entry name" value="Metallo-B-lactamas"/>
</dbReference>
<dbReference type="Pfam" id="PF00753">
    <property type="entry name" value="Lactamase_B"/>
    <property type="match status" value="1"/>
</dbReference>
<dbReference type="AlphaFoldDB" id="A0A239GKF0"/>
<accession>A0A239GKF0</accession>
<dbReference type="CDD" id="cd07724">
    <property type="entry name" value="POD-like_MBL-fold"/>
    <property type="match status" value="1"/>
</dbReference>
<feature type="domain" description="Rhodanese" evidence="2">
    <location>
        <begin position="364"/>
        <end position="450"/>
    </location>
</feature>
<dbReference type="InterPro" id="IPR051682">
    <property type="entry name" value="Mito_Persulfide_Diox"/>
</dbReference>
<dbReference type="EMBL" id="FZOQ01000011">
    <property type="protein sequence ID" value="SNS69639.1"/>
    <property type="molecule type" value="Genomic_DNA"/>
</dbReference>
<dbReference type="GO" id="GO:0050313">
    <property type="term" value="F:sulfur dioxygenase activity"/>
    <property type="evidence" value="ECO:0007669"/>
    <property type="project" value="InterPro"/>
</dbReference>